<dbReference type="SUPFAM" id="SSF53335">
    <property type="entry name" value="S-adenosyl-L-methionine-dependent methyltransferases"/>
    <property type="match status" value="1"/>
</dbReference>
<evidence type="ECO:0000256" key="3">
    <source>
        <dbReference type="ARBA" id="ARBA00022801"/>
    </source>
</evidence>
<evidence type="ECO:0000259" key="5">
    <source>
        <dbReference type="PROSITE" id="PS51194"/>
    </source>
</evidence>
<sequence>MKYQDFLKGKERAIEFKGVEVEELDINPMLYDFQKAIVQWACSKGRAAIFADCGLGKTFIQLEWARLIYEKIKKEGDVLILAPLTVSHQTKKEAEKIGVKVNICKEQSDVKPGINITNYERLQKYDCSVFQAIVLDESSILKSYMGKTKIEIINTFRGTPYKLCCTATPSPNDHMEILNHSAFLGYMESHEALAIWFINSANEMGSYRLKKHAVKDFWKWVSSWGVSLSKPSDIGNFDDTKFNLPPLNIIEKIIRVDPVAQREDGMLIRIPAMNATAFHKEKRLTADDRAKLSAEIVASIDSPVMVWCDTNYEADALKKYMPGVLEVRGNHSTEKKEEAAMGFINQDIRVLISKPSIFGFGLNFQHCSNVIFCGMNYSYESFYQATRRFWRFGQGKEVNVYIILGDTELNILNIIKEKEKKFKDLKVGMYQAMAEFQDMSKRREYKMKNETDKTVRDKWTMILGDAVEEIKSIPNESVHFTLFSPPFSNLYIYSDSYRDMGNTKNDMEFLKHYEFMIPDMYRITIQGRLCAIHCKDLVNYKGRDGRAGLRDLPGDIIRVMEKHNWQYHSRITIFKDPVTEMYRTKAHGLLYKQLRRDSSYSRNGLADYILLFRKWSEGEDPEPIKHDRSTFPLEQWQKWASPVWMDIQPTNVLNCRISRDDKDEKHICPLQLDLIDRAIILWSNPGDLIFSPFAGIGSEGYGSLRLNRRFLGIELKRAYYERAVKNLQEVDYLSEQPLLFAKEEL</sequence>
<dbReference type="EMBL" id="MT142874">
    <property type="protein sequence ID" value="QJA89870.1"/>
    <property type="molecule type" value="Genomic_DNA"/>
</dbReference>
<proteinExistence type="predicted"/>
<dbReference type="Gene3D" id="3.40.50.150">
    <property type="entry name" value="Vaccinia Virus protein VP39"/>
    <property type="match status" value="1"/>
</dbReference>
<evidence type="ECO:0000313" key="6">
    <source>
        <dbReference type="EMBL" id="QJA89870.1"/>
    </source>
</evidence>
<protein>
    <submittedName>
        <fullName evidence="6">Putative methyltransferase</fullName>
    </submittedName>
</protein>
<gene>
    <name evidence="6" type="ORF">MM415B02488_0008</name>
</gene>
<dbReference type="AlphaFoldDB" id="A0A6M3L5C1"/>
<feature type="domain" description="Helicase ATP-binding" evidence="4">
    <location>
        <begin position="38"/>
        <end position="187"/>
    </location>
</feature>
<dbReference type="GO" id="GO:0032259">
    <property type="term" value="P:methylation"/>
    <property type="evidence" value="ECO:0007669"/>
    <property type="project" value="UniProtKB-KW"/>
</dbReference>
<evidence type="ECO:0000259" key="4">
    <source>
        <dbReference type="PROSITE" id="PS51192"/>
    </source>
</evidence>
<dbReference type="PROSITE" id="PS51192">
    <property type="entry name" value="HELICASE_ATP_BIND_1"/>
    <property type="match status" value="1"/>
</dbReference>
<dbReference type="Pfam" id="PF00271">
    <property type="entry name" value="Helicase_C"/>
    <property type="match status" value="1"/>
</dbReference>
<dbReference type="InterPro" id="IPR002941">
    <property type="entry name" value="DNA_methylase_N4/N6"/>
</dbReference>
<dbReference type="PANTHER" id="PTHR45766:SF6">
    <property type="entry name" value="SWI_SNF-RELATED MATRIX-ASSOCIATED ACTIN-DEPENDENT REGULATOR OF CHROMATIN SUBFAMILY A-LIKE PROTEIN 1"/>
    <property type="match status" value="1"/>
</dbReference>
<reference evidence="6" key="1">
    <citation type="submission" date="2020-03" db="EMBL/GenBank/DDBJ databases">
        <title>The deep terrestrial virosphere.</title>
        <authorList>
            <person name="Holmfeldt K."/>
            <person name="Nilsson E."/>
            <person name="Simone D."/>
            <person name="Lopez-Fernandez M."/>
            <person name="Wu X."/>
            <person name="de Brujin I."/>
            <person name="Lundin D."/>
            <person name="Andersson A."/>
            <person name="Bertilsson S."/>
            <person name="Dopson M."/>
        </authorList>
    </citation>
    <scope>NUCLEOTIDE SEQUENCE</scope>
    <source>
        <strain evidence="6">MM415B02488</strain>
    </source>
</reference>
<dbReference type="PRINTS" id="PR00508">
    <property type="entry name" value="S21N4MTFRASE"/>
</dbReference>
<dbReference type="InterPro" id="IPR001650">
    <property type="entry name" value="Helicase_C-like"/>
</dbReference>
<dbReference type="InterPro" id="IPR014001">
    <property type="entry name" value="Helicase_ATP-bd"/>
</dbReference>
<name>A0A6M3L5C1_9ZZZZ</name>
<dbReference type="Gene3D" id="3.40.50.300">
    <property type="entry name" value="P-loop containing nucleotide triphosphate hydrolases"/>
    <property type="match status" value="2"/>
</dbReference>
<organism evidence="6">
    <name type="scientific">viral metagenome</name>
    <dbReference type="NCBI Taxonomy" id="1070528"/>
    <lineage>
        <taxon>unclassified sequences</taxon>
        <taxon>metagenomes</taxon>
        <taxon>organismal metagenomes</taxon>
    </lineage>
</organism>
<dbReference type="InterPro" id="IPR001091">
    <property type="entry name" value="RM_Methyltransferase"/>
</dbReference>
<dbReference type="GO" id="GO:0008170">
    <property type="term" value="F:N-methyltransferase activity"/>
    <property type="evidence" value="ECO:0007669"/>
    <property type="project" value="InterPro"/>
</dbReference>
<dbReference type="InterPro" id="IPR029063">
    <property type="entry name" value="SAM-dependent_MTases_sf"/>
</dbReference>
<dbReference type="SMART" id="SM00487">
    <property type="entry name" value="DEXDc"/>
    <property type="match status" value="1"/>
</dbReference>
<keyword evidence="2 6" id="KW-0808">Transferase</keyword>
<keyword evidence="1 6" id="KW-0489">Methyltransferase</keyword>
<feature type="domain" description="Helicase C-terminal" evidence="5">
    <location>
        <begin position="291"/>
        <end position="433"/>
    </location>
</feature>
<dbReference type="GO" id="GO:0016787">
    <property type="term" value="F:hydrolase activity"/>
    <property type="evidence" value="ECO:0007669"/>
    <property type="project" value="UniProtKB-KW"/>
</dbReference>
<dbReference type="GO" id="GO:0005524">
    <property type="term" value="F:ATP binding"/>
    <property type="evidence" value="ECO:0007669"/>
    <property type="project" value="InterPro"/>
</dbReference>
<dbReference type="Pfam" id="PF00176">
    <property type="entry name" value="SNF2-rel_dom"/>
    <property type="match status" value="1"/>
</dbReference>
<dbReference type="SUPFAM" id="SSF52540">
    <property type="entry name" value="P-loop containing nucleoside triphosphate hydrolases"/>
    <property type="match status" value="2"/>
</dbReference>
<evidence type="ECO:0000256" key="1">
    <source>
        <dbReference type="ARBA" id="ARBA00022603"/>
    </source>
</evidence>
<dbReference type="PANTHER" id="PTHR45766">
    <property type="entry name" value="DNA ANNEALING HELICASE AND ENDONUCLEASE ZRANB3 FAMILY MEMBER"/>
    <property type="match status" value="1"/>
</dbReference>
<accession>A0A6M3L5C1</accession>
<dbReference type="Pfam" id="PF01555">
    <property type="entry name" value="N6_N4_Mtase"/>
    <property type="match status" value="1"/>
</dbReference>
<dbReference type="InterPro" id="IPR027417">
    <property type="entry name" value="P-loop_NTPase"/>
</dbReference>
<dbReference type="GO" id="GO:0003677">
    <property type="term" value="F:DNA binding"/>
    <property type="evidence" value="ECO:0007669"/>
    <property type="project" value="InterPro"/>
</dbReference>
<keyword evidence="3" id="KW-0378">Hydrolase</keyword>
<evidence type="ECO:0000256" key="2">
    <source>
        <dbReference type="ARBA" id="ARBA00022679"/>
    </source>
</evidence>
<dbReference type="InterPro" id="IPR000330">
    <property type="entry name" value="SNF2_N"/>
</dbReference>
<dbReference type="PROSITE" id="PS51194">
    <property type="entry name" value="HELICASE_CTER"/>
    <property type="match status" value="1"/>
</dbReference>